<dbReference type="AlphaFoldDB" id="A0A0E9VAZ7"/>
<reference evidence="1" key="2">
    <citation type="journal article" date="2015" name="Fish Shellfish Immunol.">
        <title>Early steps in the European eel (Anguilla anguilla)-Vibrio vulnificus interaction in the gills: Role of the RtxA13 toxin.</title>
        <authorList>
            <person name="Callol A."/>
            <person name="Pajuelo D."/>
            <person name="Ebbesson L."/>
            <person name="Teles M."/>
            <person name="MacKenzie S."/>
            <person name="Amaro C."/>
        </authorList>
    </citation>
    <scope>NUCLEOTIDE SEQUENCE</scope>
</reference>
<name>A0A0E9VAZ7_ANGAN</name>
<proteinExistence type="predicted"/>
<reference evidence="1" key="1">
    <citation type="submission" date="2014-11" db="EMBL/GenBank/DDBJ databases">
        <authorList>
            <person name="Amaro Gonzalez C."/>
        </authorList>
    </citation>
    <scope>NUCLEOTIDE SEQUENCE</scope>
</reference>
<accession>A0A0E9VAZ7</accession>
<organism evidence="1">
    <name type="scientific">Anguilla anguilla</name>
    <name type="common">European freshwater eel</name>
    <name type="synonym">Muraena anguilla</name>
    <dbReference type="NCBI Taxonomy" id="7936"/>
    <lineage>
        <taxon>Eukaryota</taxon>
        <taxon>Metazoa</taxon>
        <taxon>Chordata</taxon>
        <taxon>Craniata</taxon>
        <taxon>Vertebrata</taxon>
        <taxon>Euteleostomi</taxon>
        <taxon>Actinopterygii</taxon>
        <taxon>Neopterygii</taxon>
        <taxon>Teleostei</taxon>
        <taxon>Anguilliformes</taxon>
        <taxon>Anguillidae</taxon>
        <taxon>Anguilla</taxon>
    </lineage>
</organism>
<dbReference type="EMBL" id="GBXM01033361">
    <property type="protein sequence ID" value="JAH75216.1"/>
    <property type="molecule type" value="Transcribed_RNA"/>
</dbReference>
<protein>
    <submittedName>
        <fullName evidence="1">Uncharacterized protein</fullName>
    </submittedName>
</protein>
<evidence type="ECO:0000313" key="1">
    <source>
        <dbReference type="EMBL" id="JAH75216.1"/>
    </source>
</evidence>
<sequence length="26" mass="3074">MKWQQFAIKRTSHNVTKKCLSATPLR</sequence>